<keyword evidence="2" id="KW-0442">Lipid degradation</keyword>
<evidence type="ECO:0000256" key="3">
    <source>
        <dbReference type="ARBA" id="ARBA00023098"/>
    </source>
</evidence>
<dbReference type="STRING" id="1503.CLPU_4c00780"/>
<dbReference type="GO" id="GO:0016042">
    <property type="term" value="P:lipid catabolic process"/>
    <property type="evidence" value="ECO:0007669"/>
    <property type="project" value="UniProtKB-KW"/>
</dbReference>
<dbReference type="InterPro" id="IPR029058">
    <property type="entry name" value="AB_hydrolase_fold"/>
</dbReference>
<keyword evidence="4" id="KW-1133">Transmembrane helix</keyword>
<keyword evidence="4" id="KW-0472">Membrane</keyword>
<organism evidence="5 6">
    <name type="scientific">Gottschalkia purinilytica</name>
    <name type="common">Clostridium purinilyticum</name>
    <dbReference type="NCBI Taxonomy" id="1503"/>
    <lineage>
        <taxon>Bacteria</taxon>
        <taxon>Bacillati</taxon>
        <taxon>Bacillota</taxon>
        <taxon>Tissierellia</taxon>
        <taxon>Tissierellales</taxon>
        <taxon>Gottschalkiaceae</taxon>
        <taxon>Gottschalkia</taxon>
    </lineage>
</organism>
<dbReference type="PANTHER" id="PTHR10272">
    <property type="entry name" value="PLATELET-ACTIVATING FACTOR ACETYLHYDROLASE"/>
    <property type="match status" value="1"/>
</dbReference>
<dbReference type="RefSeq" id="WP_050354611.1">
    <property type="nucleotide sequence ID" value="NZ_LGSS01000004.1"/>
</dbReference>
<dbReference type="PANTHER" id="PTHR10272:SF0">
    <property type="entry name" value="PLATELET-ACTIVATING FACTOR ACETYLHYDROLASE"/>
    <property type="match status" value="1"/>
</dbReference>
<dbReference type="Proteomes" id="UP000037267">
    <property type="component" value="Unassembled WGS sequence"/>
</dbReference>
<name>A0A0L0WC34_GOTPU</name>
<keyword evidence="1 5" id="KW-0378">Hydrolase</keyword>
<dbReference type="PATRIC" id="fig|1503.3.peg.2301"/>
<dbReference type="SUPFAM" id="SSF53474">
    <property type="entry name" value="alpha/beta-Hydrolases"/>
    <property type="match status" value="1"/>
</dbReference>
<dbReference type="AlphaFoldDB" id="A0A0L0WC34"/>
<feature type="transmembrane region" description="Helical" evidence="4">
    <location>
        <begin position="6"/>
        <end position="23"/>
    </location>
</feature>
<feature type="transmembrane region" description="Helical" evidence="4">
    <location>
        <begin position="53"/>
        <end position="72"/>
    </location>
</feature>
<keyword evidence="4" id="KW-0812">Transmembrane</keyword>
<comment type="caution">
    <text evidence="5">The sequence shown here is derived from an EMBL/GenBank/DDBJ whole genome shotgun (WGS) entry which is preliminary data.</text>
</comment>
<sequence length="475" mass="54168">MRTIEFFVIIINFLILIRVLLFRRGLTRNNIILLGVSSVVTSLQLFLEGYRWQMIPAYSVLMVLLLQIFIYPRKHVASTSLVTRIFKGCFIGLYLAAAVTLPLLMPIFSFNKPTGAYEVGTTTFHFIDNKRLEEYTEDPKDKRELMVQLWYPARTGSDESIAPYIANPKELASGLALTLPFPAFTFEHLGQVKTHSHQEAMLFEKKTSWPLLIFSHGMDQFRNQNTFQMEELASNGYIVAAIDHTYDAAATVFPDGRTALNRSQLDDGLPVLDEHISLWTQDVKFVLDKLEQLNRNDVNNRFYGAIDMKRIGMFGHSYGGATAMQILLEDDRVKAGINMDGGLYGKSAPKKGLAKPFMMMDTQDTEDYYIEANKKQSDLPTGSHEDIWNELVRRRQLAMAGGGYSLTIPNTDHMSYTDLKLISPLLKLKDEDPRYVHHIINDVSLSFFDKYVKGDNSINMEDISERYPEIGFVKH</sequence>
<gene>
    <name evidence="5" type="ORF">CLPU_4c00780</name>
</gene>
<feature type="transmembrane region" description="Helical" evidence="4">
    <location>
        <begin position="84"/>
        <end position="105"/>
    </location>
</feature>
<protein>
    <submittedName>
        <fullName evidence="5">Platelet-activating factor acetylhydrolase</fullName>
    </submittedName>
</protein>
<evidence type="ECO:0000256" key="1">
    <source>
        <dbReference type="ARBA" id="ARBA00022801"/>
    </source>
</evidence>
<dbReference type="Gene3D" id="3.40.50.1820">
    <property type="entry name" value="alpha/beta hydrolase"/>
    <property type="match status" value="1"/>
</dbReference>
<evidence type="ECO:0000313" key="5">
    <source>
        <dbReference type="EMBL" id="KNF09032.1"/>
    </source>
</evidence>
<feature type="transmembrane region" description="Helical" evidence="4">
    <location>
        <begin position="30"/>
        <end position="47"/>
    </location>
</feature>
<evidence type="ECO:0000313" key="6">
    <source>
        <dbReference type="Proteomes" id="UP000037267"/>
    </source>
</evidence>
<reference evidence="6" key="1">
    <citation type="submission" date="2015-07" db="EMBL/GenBank/DDBJ databases">
        <title>Draft genome sequence of the purine-degrading Gottschalkia purinilyticum DSM 1384 (formerly Clostridium purinilyticum).</title>
        <authorList>
            <person name="Poehlein A."/>
            <person name="Schiel-Bengelsdorf B."/>
            <person name="Bengelsdorf F.R."/>
            <person name="Daniel R."/>
            <person name="Duerre P."/>
        </authorList>
    </citation>
    <scope>NUCLEOTIDE SEQUENCE [LARGE SCALE GENOMIC DNA]</scope>
    <source>
        <strain evidence="6">DSM 1384</strain>
    </source>
</reference>
<evidence type="ECO:0000256" key="4">
    <source>
        <dbReference type="SAM" id="Phobius"/>
    </source>
</evidence>
<dbReference type="EMBL" id="LGSS01000004">
    <property type="protein sequence ID" value="KNF09032.1"/>
    <property type="molecule type" value="Genomic_DNA"/>
</dbReference>
<dbReference type="GO" id="GO:0003847">
    <property type="term" value="F:1-alkyl-2-acetylglycerophosphocholine esterase activity"/>
    <property type="evidence" value="ECO:0007669"/>
    <property type="project" value="TreeGrafter"/>
</dbReference>
<keyword evidence="6" id="KW-1185">Reference proteome</keyword>
<keyword evidence="3" id="KW-0443">Lipid metabolism</keyword>
<proteinExistence type="predicted"/>
<accession>A0A0L0WC34</accession>
<evidence type="ECO:0000256" key="2">
    <source>
        <dbReference type="ARBA" id="ARBA00022963"/>
    </source>
</evidence>
<dbReference type="Pfam" id="PF03403">
    <property type="entry name" value="PAF-AH_p_II"/>
    <property type="match status" value="1"/>
</dbReference>
<dbReference type="OrthoDB" id="31158at2"/>